<organism evidence="1 2">
    <name type="scientific">Eikenella corrodens</name>
    <dbReference type="NCBI Taxonomy" id="539"/>
    <lineage>
        <taxon>Bacteria</taxon>
        <taxon>Pseudomonadati</taxon>
        <taxon>Pseudomonadota</taxon>
        <taxon>Betaproteobacteria</taxon>
        <taxon>Neisseriales</taxon>
        <taxon>Neisseriaceae</taxon>
        <taxon>Eikenella</taxon>
    </lineage>
</organism>
<proteinExistence type="predicted"/>
<evidence type="ECO:0000313" key="2">
    <source>
        <dbReference type="Proteomes" id="UP000215465"/>
    </source>
</evidence>
<gene>
    <name evidence="1" type="ORF">SAMEA4412678_00581</name>
</gene>
<dbReference type="AlphaFoldDB" id="A0A8B4GDK0"/>
<dbReference type="EMBL" id="LT906482">
    <property type="protein sequence ID" value="SNW07404.1"/>
    <property type="molecule type" value="Genomic_DNA"/>
</dbReference>
<accession>A0A8B4GDK0</accession>
<dbReference type="Proteomes" id="UP000215465">
    <property type="component" value="Chromosome 1"/>
</dbReference>
<sequence>MPDFFWNIVPNIHALTVASVDNPQTEGGQFFR</sequence>
<dbReference type="KEGG" id="ecor:SAMEA4412678_0581"/>
<protein>
    <submittedName>
        <fullName evidence="1">Uncharacterized protein</fullName>
    </submittedName>
</protein>
<reference evidence="1 2" key="1">
    <citation type="submission" date="2017-06" db="EMBL/GenBank/DDBJ databases">
        <authorList>
            <consortium name="Pathogen Informatics"/>
        </authorList>
    </citation>
    <scope>NUCLEOTIDE SEQUENCE [LARGE SCALE GENOMIC DNA]</scope>
    <source>
        <strain evidence="1 2">NCTC10596</strain>
    </source>
</reference>
<name>A0A8B4GDK0_EIKCO</name>
<evidence type="ECO:0000313" key="1">
    <source>
        <dbReference type="EMBL" id="SNW07404.1"/>
    </source>
</evidence>